<evidence type="ECO:0000313" key="1">
    <source>
        <dbReference type="EMBL" id="XDJ02899.1"/>
    </source>
</evidence>
<reference evidence="1" key="1">
    <citation type="submission" date="2024-06" db="EMBL/GenBank/DDBJ databases">
        <authorList>
            <person name="Najeeb S."/>
            <person name="Khan I."/>
            <person name="Muhammad J."/>
            <person name="Abbas A."/>
            <person name="Jahangir M."/>
            <person name="Alvi I.A."/>
            <person name="Ullah A."/>
            <person name="Ullah A."/>
            <person name="Khan A."/>
        </authorList>
    </citation>
    <scope>NUCLEOTIDE SEQUENCE</scope>
</reference>
<accession>A0AB39C887</accession>
<sequence length="60" mass="6990">MEIEFDYEELVINYINEEGEVVDCVEYYETFEDLPDILTRLAKDASEGKKLKITVKGGRK</sequence>
<organism evidence="1">
    <name type="scientific">Staphylococcus phage UHP46</name>
    <dbReference type="NCBI Taxonomy" id="3234966"/>
    <lineage>
        <taxon>Viruses</taxon>
        <taxon>Duplodnaviria</taxon>
        <taxon>Heunggongvirae</taxon>
        <taxon>Uroviricota</taxon>
        <taxon>Caudoviricetes</taxon>
        <taxon>Herelleviridae</taxon>
        <taxon>Twortvirinae</taxon>
        <taxon>Sciuriunavirus</taxon>
    </lineage>
</organism>
<protein>
    <submittedName>
        <fullName evidence="1">Uncharacterized protein</fullName>
    </submittedName>
</protein>
<dbReference type="EMBL" id="PP995776">
    <property type="protein sequence ID" value="XDJ02899.1"/>
    <property type="molecule type" value="Genomic_DNA"/>
</dbReference>
<name>A0AB39C887_9CAUD</name>
<proteinExistence type="predicted"/>